<evidence type="ECO:0000313" key="1">
    <source>
        <dbReference type="EMBL" id="MFC4095627.1"/>
    </source>
</evidence>
<dbReference type="Proteomes" id="UP001595814">
    <property type="component" value="Unassembled WGS sequence"/>
</dbReference>
<evidence type="ECO:0000313" key="2">
    <source>
        <dbReference type="Proteomes" id="UP001595814"/>
    </source>
</evidence>
<sequence>MKKDIEIPIAKDVHVAVIREWNDEFLSKDWNAYLINNRKDAIEMAIVVSKGYDGDIKTSTMRHGLGTLGPRSFAKIEVLQEEVLALTNEFFVTFFAEGKLYEKKFLFQKNTITENSLTTIPLIEKEGIFPQKP</sequence>
<dbReference type="RefSeq" id="WP_192460710.1">
    <property type="nucleotide sequence ID" value="NZ_JACYFJ010000001.1"/>
</dbReference>
<evidence type="ECO:0008006" key="3">
    <source>
        <dbReference type="Google" id="ProtNLM"/>
    </source>
</evidence>
<gene>
    <name evidence="1" type="ORF">ACFOUT_07055</name>
</gene>
<protein>
    <recommendedName>
        <fullName evidence="3">Phenylalanyl-tRNA synthetase subunit alpha</fullName>
    </recommendedName>
</protein>
<keyword evidence="2" id="KW-1185">Reference proteome</keyword>
<dbReference type="EMBL" id="JBHSAW010000004">
    <property type="protein sequence ID" value="MFC4095627.1"/>
    <property type="molecule type" value="Genomic_DNA"/>
</dbReference>
<reference evidence="2" key="1">
    <citation type="journal article" date="2019" name="Int. J. Syst. Evol. Microbiol.">
        <title>The Global Catalogue of Microorganisms (GCM) 10K type strain sequencing project: providing services to taxonomists for standard genome sequencing and annotation.</title>
        <authorList>
            <consortium name="The Broad Institute Genomics Platform"/>
            <consortium name="The Broad Institute Genome Sequencing Center for Infectious Disease"/>
            <person name="Wu L."/>
            <person name="Ma J."/>
        </authorList>
    </citation>
    <scope>NUCLEOTIDE SEQUENCE [LARGE SCALE GENOMIC DNA]</scope>
    <source>
        <strain evidence="2">CECT 7477</strain>
    </source>
</reference>
<comment type="caution">
    <text evidence="1">The sequence shown here is derived from an EMBL/GenBank/DDBJ whole genome shotgun (WGS) entry which is preliminary data.</text>
</comment>
<organism evidence="1 2">
    <name type="scientific">Euzebyella saccharophila</name>
    <dbReference type="NCBI Taxonomy" id="679664"/>
    <lineage>
        <taxon>Bacteria</taxon>
        <taxon>Pseudomonadati</taxon>
        <taxon>Bacteroidota</taxon>
        <taxon>Flavobacteriia</taxon>
        <taxon>Flavobacteriales</taxon>
        <taxon>Flavobacteriaceae</taxon>
        <taxon>Euzebyella</taxon>
    </lineage>
</organism>
<accession>A0ABV8JLB3</accession>
<proteinExistence type="predicted"/>
<name>A0ABV8JLB3_9FLAO</name>